<name>A0ABP7H5R7_9FLAO</name>
<sequence>MSVVSTTGSFLSSLQDTKVDNAKAKPKTCVNFIINSFNYCYTNVTYIKDSLKLIIFDYTTFNQKK</sequence>
<dbReference type="EMBL" id="BAABBI010000001">
    <property type="protein sequence ID" value="GAA3782345.1"/>
    <property type="molecule type" value="Genomic_DNA"/>
</dbReference>
<gene>
    <name evidence="1" type="ORF">GCM10022271_13320</name>
</gene>
<comment type="caution">
    <text evidence="1">The sequence shown here is derived from an EMBL/GenBank/DDBJ whole genome shotgun (WGS) entry which is preliminary data.</text>
</comment>
<accession>A0ABP7H5R7</accession>
<protein>
    <submittedName>
        <fullName evidence="1">Uncharacterized protein</fullName>
    </submittedName>
</protein>
<organism evidence="1 2">
    <name type="scientific">Corallibacter vietnamensis</name>
    <dbReference type="NCBI Taxonomy" id="904130"/>
    <lineage>
        <taxon>Bacteria</taxon>
        <taxon>Pseudomonadati</taxon>
        <taxon>Bacteroidota</taxon>
        <taxon>Flavobacteriia</taxon>
        <taxon>Flavobacteriales</taxon>
        <taxon>Flavobacteriaceae</taxon>
        <taxon>Corallibacter</taxon>
    </lineage>
</organism>
<keyword evidence="2" id="KW-1185">Reference proteome</keyword>
<reference evidence="2" key="1">
    <citation type="journal article" date="2019" name="Int. J. Syst. Evol. Microbiol.">
        <title>The Global Catalogue of Microorganisms (GCM) 10K type strain sequencing project: providing services to taxonomists for standard genome sequencing and annotation.</title>
        <authorList>
            <consortium name="The Broad Institute Genomics Platform"/>
            <consortium name="The Broad Institute Genome Sequencing Center for Infectious Disease"/>
            <person name="Wu L."/>
            <person name="Ma J."/>
        </authorList>
    </citation>
    <scope>NUCLEOTIDE SEQUENCE [LARGE SCALE GENOMIC DNA]</scope>
    <source>
        <strain evidence="2">JCM 17525</strain>
    </source>
</reference>
<dbReference type="Proteomes" id="UP001501456">
    <property type="component" value="Unassembled WGS sequence"/>
</dbReference>
<proteinExistence type="predicted"/>
<evidence type="ECO:0000313" key="2">
    <source>
        <dbReference type="Proteomes" id="UP001501456"/>
    </source>
</evidence>
<evidence type="ECO:0000313" key="1">
    <source>
        <dbReference type="EMBL" id="GAA3782345.1"/>
    </source>
</evidence>